<evidence type="ECO:0000313" key="3">
    <source>
        <dbReference type="EMBL" id="MFC5745178.1"/>
    </source>
</evidence>
<dbReference type="EMBL" id="JBHSON010000006">
    <property type="protein sequence ID" value="MFC5745178.1"/>
    <property type="molecule type" value="Genomic_DNA"/>
</dbReference>
<comment type="caution">
    <text evidence="3">The sequence shown here is derived from an EMBL/GenBank/DDBJ whole genome shotgun (WGS) entry which is preliminary data.</text>
</comment>
<proteinExistence type="predicted"/>
<organism evidence="3 4">
    <name type="scientific">Actinomadura rugatobispora</name>
    <dbReference type="NCBI Taxonomy" id="1994"/>
    <lineage>
        <taxon>Bacteria</taxon>
        <taxon>Bacillati</taxon>
        <taxon>Actinomycetota</taxon>
        <taxon>Actinomycetes</taxon>
        <taxon>Streptosporangiales</taxon>
        <taxon>Thermomonosporaceae</taxon>
        <taxon>Actinomadura</taxon>
    </lineage>
</organism>
<gene>
    <name evidence="3" type="ORF">ACFPZN_06095</name>
</gene>
<evidence type="ECO:0000313" key="4">
    <source>
        <dbReference type="Proteomes" id="UP001596074"/>
    </source>
</evidence>
<dbReference type="Proteomes" id="UP001596074">
    <property type="component" value="Unassembled WGS sequence"/>
</dbReference>
<feature type="compositionally biased region" description="Low complexity" evidence="1">
    <location>
        <begin position="209"/>
        <end position="263"/>
    </location>
</feature>
<dbReference type="Pfam" id="PF10935">
    <property type="entry name" value="DUF2637"/>
    <property type="match status" value="1"/>
</dbReference>
<evidence type="ECO:0000256" key="2">
    <source>
        <dbReference type="SAM" id="Phobius"/>
    </source>
</evidence>
<keyword evidence="4" id="KW-1185">Reference proteome</keyword>
<feature type="transmembrane region" description="Helical" evidence="2">
    <location>
        <begin position="117"/>
        <end position="137"/>
    </location>
</feature>
<evidence type="ECO:0000256" key="1">
    <source>
        <dbReference type="SAM" id="MobiDB-lite"/>
    </source>
</evidence>
<keyword evidence="2" id="KW-0472">Membrane</keyword>
<dbReference type="RefSeq" id="WP_378280803.1">
    <property type="nucleotide sequence ID" value="NZ_JBHSON010000006.1"/>
</dbReference>
<keyword evidence="2" id="KW-1133">Transmembrane helix</keyword>
<name>A0ABW0ZUW0_9ACTN</name>
<reference evidence="4" key="1">
    <citation type="journal article" date="2019" name="Int. J. Syst. Evol. Microbiol.">
        <title>The Global Catalogue of Microorganisms (GCM) 10K type strain sequencing project: providing services to taxonomists for standard genome sequencing and annotation.</title>
        <authorList>
            <consortium name="The Broad Institute Genomics Platform"/>
            <consortium name="The Broad Institute Genome Sequencing Center for Infectious Disease"/>
            <person name="Wu L."/>
            <person name="Ma J."/>
        </authorList>
    </citation>
    <scope>NUCLEOTIDE SEQUENCE [LARGE SCALE GENOMIC DNA]</scope>
    <source>
        <strain evidence="4">KCTC 42087</strain>
    </source>
</reference>
<sequence>MSPASTPVNDIRRGYPALWMLGLIVMAASVTAFAESYNGLRKWAEQHRVTGVWADIWPLQVDAFIAAGELTLLLSALYLWPIRVRVLAWTVSLTGLSVSVLCNAGHVGERASVADHLTAALPPVAAIAGLVISLSVIKQVTLMNPNSTRGRERAAQGRRGKRGRDEAGAAEPAGAGSVTVEQVAAEPSAVEAPAEPPAVERAAEERPVEALPAGWWSRRGAQRGARQGAEQGAEQGGEQSAEPVAAAGGAGAPLEPALPNGAAVDPSPQPDALRNRYDRLFGGS</sequence>
<feature type="region of interest" description="Disordered" evidence="1">
    <location>
        <begin position="147"/>
        <end position="284"/>
    </location>
</feature>
<feature type="transmembrane region" description="Helical" evidence="2">
    <location>
        <begin position="17"/>
        <end position="40"/>
    </location>
</feature>
<keyword evidence="2" id="KW-0812">Transmembrane</keyword>
<feature type="compositionally biased region" description="Basic and acidic residues" evidence="1">
    <location>
        <begin position="273"/>
        <end position="284"/>
    </location>
</feature>
<dbReference type="InterPro" id="IPR021235">
    <property type="entry name" value="DUF2637"/>
</dbReference>
<feature type="transmembrane region" description="Helical" evidence="2">
    <location>
        <begin position="86"/>
        <end position="105"/>
    </location>
</feature>
<accession>A0ABW0ZUW0</accession>
<protein>
    <submittedName>
        <fullName evidence="3">DUF2637 domain-containing protein</fullName>
    </submittedName>
</protein>
<feature type="compositionally biased region" description="Low complexity" evidence="1">
    <location>
        <begin position="169"/>
        <end position="200"/>
    </location>
</feature>